<evidence type="ECO:0000313" key="2">
    <source>
        <dbReference type="EMBL" id="MFC0226913.1"/>
    </source>
</evidence>
<dbReference type="Pfam" id="PF16967">
    <property type="entry name" value="TcfC"/>
    <property type="match status" value="1"/>
</dbReference>
<accession>A0ABV6EDH0</accession>
<evidence type="ECO:0000313" key="3">
    <source>
        <dbReference type="Proteomes" id="UP001589792"/>
    </source>
</evidence>
<organism evidence="2 3">
    <name type="scientific">Serratia aquatilis</name>
    <dbReference type="NCBI Taxonomy" id="1737515"/>
    <lineage>
        <taxon>Bacteria</taxon>
        <taxon>Pseudomonadati</taxon>
        <taxon>Pseudomonadota</taxon>
        <taxon>Gammaproteobacteria</taxon>
        <taxon>Enterobacterales</taxon>
        <taxon>Yersiniaceae</taxon>
        <taxon>Serratia</taxon>
    </lineage>
</organism>
<proteinExistence type="predicted"/>
<name>A0ABV6EDH0_9GAMM</name>
<reference evidence="2 3" key="1">
    <citation type="submission" date="2024-09" db="EMBL/GenBank/DDBJ databases">
        <authorList>
            <person name="Sun Q."/>
            <person name="Mori K."/>
        </authorList>
    </citation>
    <scope>NUCLEOTIDE SEQUENCE [LARGE SCALE GENOMIC DNA]</scope>
    <source>
        <strain evidence="2 3">CCM 8626</strain>
    </source>
</reference>
<comment type="caution">
    <text evidence="2">The sequence shown here is derived from an EMBL/GenBank/DDBJ whole genome shotgun (WGS) entry which is preliminary data.</text>
</comment>
<dbReference type="RefSeq" id="WP_380674945.1">
    <property type="nucleotide sequence ID" value="NZ_CP173186.1"/>
</dbReference>
<protein>
    <submittedName>
        <fullName evidence="2">TcfC E-set like domain-containing protein</fullName>
    </submittedName>
</protein>
<dbReference type="EMBL" id="JBHLXG010000008">
    <property type="protein sequence ID" value="MFC0226913.1"/>
    <property type="molecule type" value="Genomic_DNA"/>
</dbReference>
<evidence type="ECO:0000259" key="1">
    <source>
        <dbReference type="Pfam" id="PF16967"/>
    </source>
</evidence>
<dbReference type="Proteomes" id="UP001589792">
    <property type="component" value="Unassembled WGS sequence"/>
</dbReference>
<sequence length="752" mass="82331">MEWTLMANVIHRWAPGLLLLTTSYTYSAQIEYQVPAGFSEAEQDESMQFLATLDGKALPGAVSWSAKQNRLAFDEELYRQNGISADQVALLNKVLQQIPYAVCPNGCDYTVSGQTVTLDKVKQSLTITDGKQRYIQPQTMMGFIHNQSLDVRTASNEYRALSAHGEGFLGLPAQSYGYLSWYHNDSKDSSIRTKDQGVSTWFLQKNFSTTYLRSGRQDSRDSAAGSVSTSLNPSFDQFITLASQDNLKRDNQSAGKLVLFATADGDYEFYRDGRLIRRLPAVIGRNEIDYNQLPGGFYSVEIRLVDRAGQLVSSEQQQIANINYGGGNGWYLTLGKELDTQQNLLSAGVSFHTNWFAASSTLLKGAGKAWATEHNLTRPIQVADVEVTPTIGVMAGEKRMGGYGSLSAGNLNLGYLTVSQYQNTAVSEFYNASNSRTASYARQFGPTRLAYHYSLYTNSERHQLQSSWNWRNNGVWAVITAGVQKGGYNNGNNNYGVFLNTTLMLDRNTGTLNAAYNNGKLYTGGSYTRDFEDNFGTTYAGVDFSDAGRANNVGLNVRRSGTRGDASVRLGSGEHITNGGFNYNGMVAASKEGIALGRVSPSGAAMLVKTPELGEIPYGFRVEGHPVAGGGTYAVPLVSYQDVTFARAMTVDPDVDMNIRLPANVVRAHPGQVYPVKADVEMNLLYNGFMVDNQGDPVSGTLAETGDIVYPNGLFSIATSMLLKEVTVNGKQGRYRCDLSRTKEKKFVCVTD</sequence>
<gene>
    <name evidence="2" type="ORF">ACFFJ3_10435</name>
</gene>
<dbReference type="InterPro" id="IPR032636">
    <property type="entry name" value="Pilus_assem_E-set-like_dom"/>
</dbReference>
<keyword evidence="3" id="KW-1185">Reference proteome</keyword>
<feature type="domain" description="Pilus assembly protein E-set like" evidence="1">
    <location>
        <begin position="254"/>
        <end position="321"/>
    </location>
</feature>